<dbReference type="Proteomes" id="UP000217265">
    <property type="component" value="Chromosome"/>
</dbReference>
<accession>A0A290QJL0</accession>
<keyword evidence="1" id="KW-0812">Transmembrane</keyword>
<feature type="transmembrane region" description="Helical" evidence="1">
    <location>
        <begin position="189"/>
        <end position="207"/>
    </location>
</feature>
<feature type="transmembrane region" description="Helical" evidence="1">
    <location>
        <begin position="163"/>
        <end position="183"/>
    </location>
</feature>
<evidence type="ECO:0000313" key="2">
    <source>
        <dbReference type="EMBL" id="ATC64062.1"/>
    </source>
</evidence>
<keyword evidence="1" id="KW-1133">Transmembrane helix</keyword>
<dbReference type="OrthoDB" id="186957at2"/>
<feature type="transmembrane region" description="Helical" evidence="1">
    <location>
        <begin position="137"/>
        <end position="156"/>
    </location>
</feature>
<evidence type="ECO:0000256" key="1">
    <source>
        <dbReference type="SAM" id="Phobius"/>
    </source>
</evidence>
<reference evidence="2 3" key="1">
    <citation type="submission" date="2017-09" db="EMBL/GenBank/DDBJ databases">
        <title>Complete genome sequence of Verrucomicrobial strain HZ-65, isolated from freshwater.</title>
        <authorList>
            <person name="Choi A."/>
        </authorList>
    </citation>
    <scope>NUCLEOTIDE SEQUENCE [LARGE SCALE GENOMIC DNA]</scope>
    <source>
        <strain evidence="2 3">HZ-65</strain>
    </source>
</reference>
<feature type="transmembrane region" description="Helical" evidence="1">
    <location>
        <begin position="473"/>
        <end position="491"/>
    </location>
</feature>
<proteinExistence type="predicted"/>
<organism evidence="2 3">
    <name type="scientific">Nibricoccus aquaticus</name>
    <dbReference type="NCBI Taxonomy" id="2576891"/>
    <lineage>
        <taxon>Bacteria</taxon>
        <taxon>Pseudomonadati</taxon>
        <taxon>Verrucomicrobiota</taxon>
        <taxon>Opitutia</taxon>
        <taxon>Opitutales</taxon>
        <taxon>Opitutaceae</taxon>
        <taxon>Nibricoccus</taxon>
    </lineage>
</organism>
<feature type="transmembrane region" description="Helical" evidence="1">
    <location>
        <begin position="238"/>
        <end position="254"/>
    </location>
</feature>
<dbReference type="EMBL" id="CP023344">
    <property type="protein sequence ID" value="ATC64062.1"/>
    <property type="molecule type" value="Genomic_DNA"/>
</dbReference>
<gene>
    <name evidence="2" type="ORF">CMV30_08915</name>
</gene>
<keyword evidence="3" id="KW-1185">Reference proteome</keyword>
<feature type="transmembrane region" description="Helical" evidence="1">
    <location>
        <begin position="384"/>
        <end position="408"/>
    </location>
</feature>
<keyword evidence="1" id="KW-0472">Membrane</keyword>
<dbReference type="KEGG" id="vbh:CMV30_08915"/>
<dbReference type="AlphaFoldDB" id="A0A290QJL0"/>
<feature type="transmembrane region" description="Helical" evidence="1">
    <location>
        <begin position="444"/>
        <end position="461"/>
    </location>
</feature>
<protein>
    <submittedName>
        <fullName evidence="2">Uncharacterized protein</fullName>
    </submittedName>
</protein>
<sequence length="810" mass="88486">MTSPTRYAWLAALLLALAFIAIDSAQRIGSFEEISSVPDALVASPTTDAASPTGYENGQRHLILPRYGIDGYHWLMQTQQMFATGDARIRHVDYDNAPDGREVHWASPFRWWLGLFACIDHAITDAPIGQCVERAGLYANPLLLAVFLIALAPYTARHLGGTFSTWLTLGSLAALPFADYFGAGNPDHHGLVAASALLSVLGLLIAVTTSNASSARNATILSALAGAFGLWISSASQVPVLLALGLGSLAAAWLKNPAHTSPSLAPSPALWRLWGRIGAAASLATWLIEYFPSHLSWRLEVNHPLYALAWLGGGELLRLAWLDRRPATFFRSLASPTGALSLLAVITLPAVIVLSGTTVFRLSSPFLWSLHHEYISEFQNLPTVLAQSGFAPTAVSYWLPWLLLLAAIPLWKKTPPTARTTLLLAAAPALIFAFLGFNQARWNGFAQAFLLLFLATLHRSLPAQTSSRLSPRLALAFAACLALTPLLWRFIALNTQPHGASKNDIIQLANREVAHWLNRRTGPDRAVVATSPGLSTPLAFHGGVKTLGTFYWENLDGLEASASFFSARNEAEAHRIAQATGITHLVLVSWSDFVEPYVKLIRGLKKDDPAPTDAFVLNLLDTKTPPPWLRPVPCVLPSNPGLDDTAVFVYEVVQPQSREESLARLVQFLIDTENLTQAVRFLPALEQYPQFPPAQIARARIQLLREDNAAFLAAMRELLLLSPRFPALALEDRVQLALLLAVVGDDTNARREFSRCWTQASENESAFRKLPPASLVYLLQQSTRLSLTPPAGLDRLARTLLPPQWLAQLQ</sequence>
<dbReference type="RefSeq" id="WP_096055694.1">
    <property type="nucleotide sequence ID" value="NZ_CP023344.1"/>
</dbReference>
<evidence type="ECO:0000313" key="3">
    <source>
        <dbReference type="Proteomes" id="UP000217265"/>
    </source>
</evidence>
<name>A0A290QJL0_9BACT</name>
<feature type="transmembrane region" description="Helical" evidence="1">
    <location>
        <begin position="342"/>
        <end position="364"/>
    </location>
</feature>
<feature type="transmembrane region" description="Helical" evidence="1">
    <location>
        <begin position="420"/>
        <end position="438"/>
    </location>
</feature>